<name>A0A4Z0CBD8_9BURK</name>
<evidence type="ECO:0000256" key="1">
    <source>
        <dbReference type="ARBA" id="ARBA00008791"/>
    </source>
</evidence>
<gene>
    <name evidence="3" type="ORF">EZ216_05705</name>
</gene>
<evidence type="ECO:0000259" key="2">
    <source>
        <dbReference type="Pfam" id="PF00582"/>
    </source>
</evidence>
<dbReference type="SUPFAM" id="SSF52402">
    <property type="entry name" value="Adenine nucleotide alpha hydrolases-like"/>
    <property type="match status" value="1"/>
</dbReference>
<dbReference type="CDD" id="cd00293">
    <property type="entry name" value="USP-like"/>
    <property type="match status" value="1"/>
</dbReference>
<dbReference type="PANTHER" id="PTHR46268">
    <property type="entry name" value="STRESS RESPONSE PROTEIN NHAX"/>
    <property type="match status" value="1"/>
</dbReference>
<dbReference type="OrthoDB" id="8547832at2"/>
<comment type="similarity">
    <text evidence="1">Belongs to the universal stress protein A family.</text>
</comment>
<proteinExistence type="inferred from homology"/>
<evidence type="ECO:0000313" key="4">
    <source>
        <dbReference type="Proteomes" id="UP000297839"/>
    </source>
</evidence>
<keyword evidence="4" id="KW-1185">Reference proteome</keyword>
<dbReference type="EMBL" id="SMLK01000001">
    <property type="protein sequence ID" value="TFZ08651.1"/>
    <property type="molecule type" value="Genomic_DNA"/>
</dbReference>
<accession>A0A4Z0CBD8</accession>
<dbReference type="InterPro" id="IPR014729">
    <property type="entry name" value="Rossmann-like_a/b/a_fold"/>
</dbReference>
<dbReference type="Pfam" id="PF00582">
    <property type="entry name" value="Usp"/>
    <property type="match status" value="1"/>
</dbReference>
<protein>
    <submittedName>
        <fullName evidence="3">Universal stress protein</fullName>
    </submittedName>
</protein>
<evidence type="ECO:0000313" key="3">
    <source>
        <dbReference type="EMBL" id="TFZ08651.1"/>
    </source>
</evidence>
<dbReference type="InterPro" id="IPR006016">
    <property type="entry name" value="UspA"/>
</dbReference>
<reference evidence="3 4" key="1">
    <citation type="submission" date="2019-03" db="EMBL/GenBank/DDBJ databases">
        <title>Ramlibacter sp. 18x22-1, whole genome shotgun sequence.</title>
        <authorList>
            <person name="Zhang X."/>
            <person name="Feng G."/>
            <person name="Zhu H."/>
        </authorList>
    </citation>
    <scope>NUCLEOTIDE SEQUENCE [LARGE SCALE GENOMIC DNA]</scope>
    <source>
        <strain evidence="3 4">18x22-1</strain>
    </source>
</reference>
<dbReference type="PANTHER" id="PTHR46268:SF6">
    <property type="entry name" value="UNIVERSAL STRESS PROTEIN UP12"/>
    <property type="match status" value="1"/>
</dbReference>
<organism evidence="3 4">
    <name type="scientific">Ramlibacter humi</name>
    <dbReference type="NCBI Taxonomy" id="2530451"/>
    <lineage>
        <taxon>Bacteria</taxon>
        <taxon>Pseudomonadati</taxon>
        <taxon>Pseudomonadota</taxon>
        <taxon>Betaproteobacteria</taxon>
        <taxon>Burkholderiales</taxon>
        <taxon>Comamonadaceae</taxon>
        <taxon>Ramlibacter</taxon>
    </lineage>
</organism>
<dbReference type="Proteomes" id="UP000297839">
    <property type="component" value="Unassembled WGS sequence"/>
</dbReference>
<dbReference type="RefSeq" id="WP_135248633.1">
    <property type="nucleotide sequence ID" value="NZ_SMLK01000001.1"/>
</dbReference>
<sequence length="150" mass="16097">MAGFQCILVPVDGSESSKHALMAAIGLAKESGGQVRMAHVLDELEYASAWEFSAQVVEESRRQARAFLDRWATECAAQGVQCDARLLEEPGSRLGEVVAREAAAWPADLVVVGSHGRRGLGRVLLGSGAEQIVRFASAPVLVLRGQQRKD</sequence>
<dbReference type="InterPro" id="IPR006015">
    <property type="entry name" value="Universal_stress_UspA"/>
</dbReference>
<dbReference type="AlphaFoldDB" id="A0A4Z0CBD8"/>
<comment type="caution">
    <text evidence="3">The sequence shown here is derived from an EMBL/GenBank/DDBJ whole genome shotgun (WGS) entry which is preliminary data.</text>
</comment>
<feature type="domain" description="UspA" evidence="2">
    <location>
        <begin position="5"/>
        <end position="144"/>
    </location>
</feature>
<dbReference type="Gene3D" id="3.40.50.620">
    <property type="entry name" value="HUPs"/>
    <property type="match status" value="1"/>
</dbReference>
<dbReference type="PRINTS" id="PR01438">
    <property type="entry name" value="UNVRSLSTRESS"/>
</dbReference>